<evidence type="ECO:0000259" key="12">
    <source>
        <dbReference type="Pfam" id="PF01435"/>
    </source>
</evidence>
<accession>A0A6J6NTL2</accession>
<evidence type="ECO:0000256" key="5">
    <source>
        <dbReference type="ARBA" id="ARBA00022723"/>
    </source>
</evidence>
<keyword evidence="5" id="KW-0479">Metal-binding</keyword>
<keyword evidence="3" id="KW-0645">Protease</keyword>
<evidence type="ECO:0000256" key="4">
    <source>
        <dbReference type="ARBA" id="ARBA00022692"/>
    </source>
</evidence>
<dbReference type="Gene3D" id="3.30.2010.10">
    <property type="entry name" value="Metalloproteases ('zincins'), catalytic domain"/>
    <property type="match status" value="1"/>
</dbReference>
<gene>
    <name evidence="13" type="ORF">UFOPK2366_00590</name>
</gene>
<dbReference type="PANTHER" id="PTHR43221">
    <property type="entry name" value="PROTEASE HTPX"/>
    <property type="match status" value="1"/>
</dbReference>
<dbReference type="Pfam" id="PF01435">
    <property type="entry name" value="Peptidase_M48"/>
    <property type="match status" value="1"/>
</dbReference>
<keyword evidence="2" id="KW-1003">Cell membrane</keyword>
<feature type="transmembrane region" description="Helical" evidence="11">
    <location>
        <begin position="46"/>
        <end position="64"/>
    </location>
</feature>
<comment type="cofactor">
    <cofactor evidence="1">
        <name>Zn(2+)</name>
        <dbReference type="ChEBI" id="CHEBI:29105"/>
    </cofactor>
</comment>
<organism evidence="13">
    <name type="scientific">freshwater metagenome</name>
    <dbReference type="NCBI Taxonomy" id="449393"/>
    <lineage>
        <taxon>unclassified sequences</taxon>
        <taxon>metagenomes</taxon>
        <taxon>ecological metagenomes</taxon>
    </lineage>
</organism>
<keyword evidence="4 11" id="KW-0812">Transmembrane</keyword>
<proteinExistence type="predicted"/>
<reference evidence="13" key="1">
    <citation type="submission" date="2020-05" db="EMBL/GenBank/DDBJ databases">
        <authorList>
            <person name="Chiriac C."/>
            <person name="Salcher M."/>
            <person name="Ghai R."/>
            <person name="Kavagutti S V."/>
        </authorList>
    </citation>
    <scope>NUCLEOTIDE SEQUENCE</scope>
</reference>
<dbReference type="GO" id="GO:0006508">
    <property type="term" value="P:proteolysis"/>
    <property type="evidence" value="ECO:0007669"/>
    <property type="project" value="UniProtKB-KW"/>
</dbReference>
<dbReference type="AlphaFoldDB" id="A0A6J6NTL2"/>
<evidence type="ECO:0000256" key="9">
    <source>
        <dbReference type="ARBA" id="ARBA00023049"/>
    </source>
</evidence>
<dbReference type="GO" id="GO:0004222">
    <property type="term" value="F:metalloendopeptidase activity"/>
    <property type="evidence" value="ECO:0007669"/>
    <property type="project" value="InterPro"/>
</dbReference>
<keyword evidence="7" id="KW-0862">Zinc</keyword>
<evidence type="ECO:0000256" key="1">
    <source>
        <dbReference type="ARBA" id="ARBA00001947"/>
    </source>
</evidence>
<evidence type="ECO:0000256" key="7">
    <source>
        <dbReference type="ARBA" id="ARBA00022833"/>
    </source>
</evidence>
<sequence length="304" mass="33727">MSRSRSAQRSVEMSSLTAVLPLVAIVPVWLVSLVVFWLPVRIWWNVGFWAFAGLHFGAVVVMFWRPLQKVLVMRMLGARRPSAEQAKRLEPAWRSVAQQLAIPHRRFALAVLPSDDLNAFACGGSLLVVTSFAIEELPRDEMTGVLAHEVAHHLGLHTVALTLRQWLSLPIFLLARVGFFLQNVAVAATRSFVSHSSALTAVGRLVSGLLNAIGWVFLSALVFSNRMANSIGKRSELEADRRAVEMGFGRELATALRRVAVTEQATRSSQIRAETQLTHPSARSRVAHIEALMRRAADRRRSLT</sequence>
<evidence type="ECO:0000256" key="2">
    <source>
        <dbReference type="ARBA" id="ARBA00022475"/>
    </source>
</evidence>
<evidence type="ECO:0000256" key="6">
    <source>
        <dbReference type="ARBA" id="ARBA00022801"/>
    </source>
</evidence>
<dbReference type="PANTHER" id="PTHR43221:SF2">
    <property type="entry name" value="PROTEASE HTPX HOMOLOG"/>
    <property type="match status" value="1"/>
</dbReference>
<dbReference type="EMBL" id="CAEZXM010000086">
    <property type="protein sequence ID" value="CAB4688065.1"/>
    <property type="molecule type" value="Genomic_DNA"/>
</dbReference>
<evidence type="ECO:0000256" key="3">
    <source>
        <dbReference type="ARBA" id="ARBA00022670"/>
    </source>
</evidence>
<evidence type="ECO:0000256" key="10">
    <source>
        <dbReference type="ARBA" id="ARBA00023136"/>
    </source>
</evidence>
<evidence type="ECO:0000256" key="8">
    <source>
        <dbReference type="ARBA" id="ARBA00022989"/>
    </source>
</evidence>
<feature type="transmembrane region" description="Helical" evidence="11">
    <location>
        <begin position="171"/>
        <end position="193"/>
    </location>
</feature>
<keyword evidence="6" id="KW-0378">Hydrolase</keyword>
<keyword evidence="9" id="KW-0482">Metalloprotease</keyword>
<dbReference type="InterPro" id="IPR050083">
    <property type="entry name" value="HtpX_protease"/>
</dbReference>
<evidence type="ECO:0000256" key="11">
    <source>
        <dbReference type="SAM" id="Phobius"/>
    </source>
</evidence>
<feature type="transmembrane region" description="Helical" evidence="11">
    <location>
        <begin position="205"/>
        <end position="224"/>
    </location>
</feature>
<feature type="transmembrane region" description="Helical" evidence="11">
    <location>
        <begin position="20"/>
        <end position="40"/>
    </location>
</feature>
<evidence type="ECO:0000313" key="13">
    <source>
        <dbReference type="EMBL" id="CAB4688065.1"/>
    </source>
</evidence>
<protein>
    <submittedName>
        <fullName evidence="13">Unannotated protein</fullName>
    </submittedName>
</protein>
<keyword evidence="10 11" id="KW-0472">Membrane</keyword>
<feature type="domain" description="Peptidase M48" evidence="12">
    <location>
        <begin position="85"/>
        <end position="291"/>
    </location>
</feature>
<keyword evidence="8 11" id="KW-1133">Transmembrane helix</keyword>
<name>A0A6J6NTL2_9ZZZZ</name>
<dbReference type="GO" id="GO:0046872">
    <property type="term" value="F:metal ion binding"/>
    <property type="evidence" value="ECO:0007669"/>
    <property type="project" value="UniProtKB-KW"/>
</dbReference>
<dbReference type="InterPro" id="IPR001915">
    <property type="entry name" value="Peptidase_M48"/>
</dbReference>